<keyword evidence="2" id="KW-1185">Reference proteome</keyword>
<gene>
    <name evidence="1" type="primary">POGZ</name>
    <name evidence="1" type="ORF">CEXT_118291</name>
</gene>
<accession>A0AAV4Y2T2</accession>
<name>A0AAV4Y2T2_CAEEX</name>
<organism evidence="1 2">
    <name type="scientific">Caerostris extrusa</name>
    <name type="common">Bark spider</name>
    <name type="synonym">Caerostris bankana</name>
    <dbReference type="NCBI Taxonomy" id="172846"/>
    <lineage>
        <taxon>Eukaryota</taxon>
        <taxon>Metazoa</taxon>
        <taxon>Ecdysozoa</taxon>
        <taxon>Arthropoda</taxon>
        <taxon>Chelicerata</taxon>
        <taxon>Arachnida</taxon>
        <taxon>Araneae</taxon>
        <taxon>Araneomorphae</taxon>
        <taxon>Entelegynae</taxon>
        <taxon>Araneoidea</taxon>
        <taxon>Araneidae</taxon>
        <taxon>Caerostris</taxon>
    </lineage>
</organism>
<dbReference type="AlphaFoldDB" id="A0AAV4Y2T2"/>
<evidence type="ECO:0000313" key="2">
    <source>
        <dbReference type="Proteomes" id="UP001054945"/>
    </source>
</evidence>
<sequence length="203" mass="22558">MGLSGTEVIGAVLMITMGIGEAPGPSETEVRHVPSHLPAWRLWSMPNASARVLLPKSTTFVWKGYEDNSATGTPERNVDDDAEDGKEVIEEKRQQVSQELEMLYNEESDASDKFEPEPEAEVLEDQKWCSLLILNTVLCSLQQGKPLTEHTCLMLETSLFQVDREEQQMASLRGGQCKGTKVQELIDCSRTLDASPSTSDRED</sequence>
<proteinExistence type="predicted"/>
<reference evidence="1 2" key="1">
    <citation type="submission" date="2021-06" db="EMBL/GenBank/DDBJ databases">
        <title>Caerostris extrusa draft genome.</title>
        <authorList>
            <person name="Kono N."/>
            <person name="Arakawa K."/>
        </authorList>
    </citation>
    <scope>NUCLEOTIDE SEQUENCE [LARGE SCALE GENOMIC DNA]</scope>
</reference>
<comment type="caution">
    <text evidence="1">The sequence shown here is derived from an EMBL/GenBank/DDBJ whole genome shotgun (WGS) entry which is preliminary data.</text>
</comment>
<dbReference type="EMBL" id="BPLR01001196">
    <property type="protein sequence ID" value="GIZ00710.1"/>
    <property type="molecule type" value="Genomic_DNA"/>
</dbReference>
<dbReference type="Proteomes" id="UP001054945">
    <property type="component" value="Unassembled WGS sequence"/>
</dbReference>
<evidence type="ECO:0000313" key="1">
    <source>
        <dbReference type="EMBL" id="GIZ00710.1"/>
    </source>
</evidence>
<protein>
    <submittedName>
        <fullName evidence="1">Pogo transposable element with ZNF domain</fullName>
    </submittedName>
</protein>